<evidence type="ECO:0000256" key="1">
    <source>
        <dbReference type="SAM" id="Phobius"/>
    </source>
</evidence>
<evidence type="ECO:0000313" key="3">
    <source>
        <dbReference type="Proteomes" id="UP000295511"/>
    </source>
</evidence>
<gene>
    <name evidence="2" type="ORF">E1809_08925</name>
</gene>
<feature type="transmembrane region" description="Helical" evidence="1">
    <location>
        <begin position="37"/>
        <end position="59"/>
    </location>
</feature>
<dbReference type="AlphaFoldDB" id="A0A4R5KPE2"/>
<evidence type="ECO:0000313" key="2">
    <source>
        <dbReference type="EMBL" id="TDF96835.1"/>
    </source>
</evidence>
<comment type="caution">
    <text evidence="2">The sequence shown here is derived from an EMBL/GenBank/DDBJ whole genome shotgun (WGS) entry which is preliminary data.</text>
</comment>
<dbReference type="Proteomes" id="UP000295511">
    <property type="component" value="Unassembled WGS sequence"/>
</dbReference>
<organism evidence="2 3">
    <name type="scientific">Arthrobacter terricola</name>
    <dbReference type="NCBI Taxonomy" id="2547396"/>
    <lineage>
        <taxon>Bacteria</taxon>
        <taxon>Bacillati</taxon>
        <taxon>Actinomycetota</taxon>
        <taxon>Actinomycetes</taxon>
        <taxon>Micrococcales</taxon>
        <taxon>Micrococcaceae</taxon>
        <taxon>Arthrobacter</taxon>
    </lineage>
</organism>
<keyword evidence="1" id="KW-1133">Transmembrane helix</keyword>
<protein>
    <submittedName>
        <fullName evidence="2">Uncharacterized protein</fullName>
    </submittedName>
</protein>
<sequence length="77" mass="7709">MRLIRALFRTPIGAVNVASGVVTILGVVGILSSPIAAALQGVLSVALGLAVAVGSTAAHRAIEKRAIARALAERGKP</sequence>
<keyword evidence="1" id="KW-0812">Transmembrane</keyword>
<reference evidence="2 3" key="1">
    <citation type="submission" date="2019-03" db="EMBL/GenBank/DDBJ databases">
        <title>Whole genome sequence of Arthrobacter sp JH1-1.</title>
        <authorList>
            <person name="Trinh H.N."/>
        </authorList>
    </citation>
    <scope>NUCLEOTIDE SEQUENCE [LARGE SCALE GENOMIC DNA]</scope>
    <source>
        <strain evidence="2 3">JH1-1</strain>
    </source>
</reference>
<accession>A0A4R5KPE2</accession>
<keyword evidence="1" id="KW-0472">Membrane</keyword>
<dbReference type="EMBL" id="SMRU01000009">
    <property type="protein sequence ID" value="TDF96835.1"/>
    <property type="molecule type" value="Genomic_DNA"/>
</dbReference>
<feature type="transmembrane region" description="Helical" evidence="1">
    <location>
        <begin position="12"/>
        <end position="31"/>
    </location>
</feature>
<name>A0A4R5KPE2_9MICC</name>
<dbReference type="RefSeq" id="WP_133203884.1">
    <property type="nucleotide sequence ID" value="NZ_SMRU01000009.1"/>
</dbReference>
<keyword evidence="3" id="KW-1185">Reference proteome</keyword>
<proteinExistence type="predicted"/>